<keyword evidence="3 8" id="KW-0812">Transmembrane</keyword>
<keyword evidence="4 8" id="KW-1133">Transmembrane helix</keyword>
<dbReference type="RefSeq" id="WP_256130438.1">
    <property type="nucleotide sequence ID" value="NZ_JANFXK010000001.1"/>
</dbReference>
<evidence type="ECO:0000256" key="4">
    <source>
        <dbReference type="ARBA" id="ARBA00022989"/>
    </source>
</evidence>
<evidence type="ECO:0000256" key="7">
    <source>
        <dbReference type="PROSITE-ProRule" id="PRU00182"/>
    </source>
</evidence>
<feature type="transmembrane region" description="Helical" evidence="8">
    <location>
        <begin position="759"/>
        <end position="781"/>
    </location>
</feature>
<dbReference type="Pfam" id="PF02687">
    <property type="entry name" value="FtsX"/>
    <property type="match status" value="2"/>
</dbReference>
<feature type="transmembrane region" description="Helical" evidence="8">
    <location>
        <begin position="337"/>
        <end position="356"/>
    </location>
</feature>
<comment type="subcellular location">
    <subcellularLocation>
        <location evidence="1">Cell membrane</location>
        <topology evidence="1">Multi-pass membrane protein</topology>
    </subcellularLocation>
</comment>
<feature type="transmembrane region" description="Helical" evidence="8">
    <location>
        <begin position="308"/>
        <end position="331"/>
    </location>
</feature>
<keyword evidence="2" id="KW-1003">Cell membrane</keyword>
<evidence type="ECO:0000256" key="2">
    <source>
        <dbReference type="ARBA" id="ARBA00022475"/>
    </source>
</evidence>
<dbReference type="PANTHER" id="PTHR30572">
    <property type="entry name" value="MEMBRANE COMPONENT OF TRANSPORTER-RELATED"/>
    <property type="match status" value="1"/>
</dbReference>
<organism evidence="10 11">
    <name type="scientific">Anaerovorax odorimutans</name>
    <dbReference type="NCBI Taxonomy" id="109327"/>
    <lineage>
        <taxon>Bacteria</taxon>
        <taxon>Bacillati</taxon>
        <taxon>Bacillota</taxon>
        <taxon>Clostridia</taxon>
        <taxon>Peptostreptococcales</taxon>
        <taxon>Anaerovoracaceae</taxon>
        <taxon>Anaerovorax</taxon>
    </lineage>
</organism>
<dbReference type="PANTHER" id="PTHR30572:SF4">
    <property type="entry name" value="ABC TRANSPORTER PERMEASE YTRF"/>
    <property type="match status" value="1"/>
</dbReference>
<keyword evidence="7" id="KW-0694">RNA-binding</keyword>
<evidence type="ECO:0000256" key="5">
    <source>
        <dbReference type="ARBA" id="ARBA00023136"/>
    </source>
</evidence>
<dbReference type="InterPro" id="IPR003838">
    <property type="entry name" value="ABC3_permease_C"/>
</dbReference>
<dbReference type="EMBL" id="JANFXK010000001">
    <property type="protein sequence ID" value="MCQ4635240.1"/>
    <property type="molecule type" value="Genomic_DNA"/>
</dbReference>
<feature type="transmembrane region" description="Helical" evidence="8">
    <location>
        <begin position="410"/>
        <end position="432"/>
    </location>
</feature>
<evidence type="ECO:0000313" key="11">
    <source>
        <dbReference type="Proteomes" id="UP001524502"/>
    </source>
</evidence>
<sequence length="796" mass="89053">MYETQNKKIIGHLAKSDLKSKKMGNVFIMITIILATSLLLVMGLFPGSVKLDLQRQLADAQDVFYMNVTKEQIRDLEQDDRISYMTLTKFGERMEVDDYIISHVYFDGNSKTIKVTELTEGRHPEKRNEVAVPKAYMKQIGKEAKVGTKIEVPLLSGKKEVCVVSGFTKDIENTNVYQIRHSKDYAEKGSTLKNINYDAAAKIANAKNMTQEEFSNTTRDIAAEAQIPRSQVNENNHFKGTLPEGHFSPEVLSFAIIGLIILVAGVMVIYSVFYISVTGKTRQYGQLRTLGMTKKQVRGLVRKEGLLLALRAAPIGLVLGGIISCVIKPGGFSLSRTLIMAVIVLVIILVTVLVSVMKPARLAASIPPIEAAKYSAYSGEEGKKQTQKLQRKITPFTLARMNSSRNRKKTFVTMLSLGIGGILFIGAVTFAVSMDKEKFARQGGFEVGEFSIYISENAAETAKHGEMEIKMESPFTSKVYDQIKSIPGVKKIYSYDNANIKYDYKDQKENEDMISPFSRKEVPEMKKFITEGALDYDNMLSEGKVLVRNNDVVEEIYGWRFEIGDKVTIHYWDGKEKTKTYEVAGDIGDYKAGFIDGWFLVPEEELAAQLPGINLTDNWLVSTDPDYTDKVEESLNQILDQNPNLTMNILRLHRAQSQASANQMILLIVAIVLFVVLFSMINLVNTLITNFMSQRTELAMLQSVGMTGGQISRLVMGEGLILAIGNIIISLIFGSLLGYGVCRLFAYTGLNYMVYQFPLAFSLIYVAIVILVPCVIAFFMIRKFQGQSLIDRLREV</sequence>
<proteinExistence type="inferred from homology"/>
<evidence type="ECO:0000256" key="8">
    <source>
        <dbReference type="SAM" id="Phobius"/>
    </source>
</evidence>
<feature type="transmembrane region" description="Helical" evidence="8">
    <location>
        <begin position="664"/>
        <end position="688"/>
    </location>
</feature>
<reference evidence="10 11" key="1">
    <citation type="submission" date="2022-06" db="EMBL/GenBank/DDBJ databases">
        <title>Isolation of gut microbiota from human fecal samples.</title>
        <authorList>
            <person name="Pamer E.G."/>
            <person name="Barat B."/>
            <person name="Waligurski E."/>
            <person name="Medina S."/>
            <person name="Paddock L."/>
            <person name="Mostad J."/>
        </authorList>
    </citation>
    <scope>NUCLEOTIDE SEQUENCE [LARGE SCALE GENOMIC DNA]</scope>
    <source>
        <strain evidence="10 11">SL.3.17</strain>
    </source>
</reference>
<accession>A0ABT1RJ82</accession>
<feature type="transmembrane region" description="Helical" evidence="8">
    <location>
        <begin position="26"/>
        <end position="45"/>
    </location>
</feature>
<feature type="transmembrane region" description="Helical" evidence="8">
    <location>
        <begin position="720"/>
        <end position="739"/>
    </location>
</feature>
<feature type="domain" description="ABC3 transporter permease C-terminal" evidence="9">
    <location>
        <begin position="670"/>
        <end position="783"/>
    </location>
</feature>
<dbReference type="Proteomes" id="UP001524502">
    <property type="component" value="Unassembled WGS sequence"/>
</dbReference>
<evidence type="ECO:0000313" key="10">
    <source>
        <dbReference type="EMBL" id="MCQ4635240.1"/>
    </source>
</evidence>
<evidence type="ECO:0000256" key="1">
    <source>
        <dbReference type="ARBA" id="ARBA00004651"/>
    </source>
</evidence>
<evidence type="ECO:0000256" key="6">
    <source>
        <dbReference type="ARBA" id="ARBA00038076"/>
    </source>
</evidence>
<feature type="domain" description="ABC3 transporter permease C-terminal" evidence="9">
    <location>
        <begin position="256"/>
        <end position="360"/>
    </location>
</feature>
<keyword evidence="5 8" id="KW-0472">Membrane</keyword>
<gene>
    <name evidence="10" type="ORF">NE619_00650</name>
</gene>
<feature type="transmembrane region" description="Helical" evidence="8">
    <location>
        <begin position="251"/>
        <end position="275"/>
    </location>
</feature>
<comment type="caution">
    <text evidence="10">The sequence shown here is derived from an EMBL/GenBank/DDBJ whole genome shotgun (WGS) entry which is preliminary data.</text>
</comment>
<evidence type="ECO:0000256" key="3">
    <source>
        <dbReference type="ARBA" id="ARBA00022692"/>
    </source>
</evidence>
<name>A0ABT1RJ82_9FIRM</name>
<protein>
    <submittedName>
        <fullName evidence="10">ABC transporter permease</fullName>
    </submittedName>
</protein>
<dbReference type="PROSITE" id="PS50889">
    <property type="entry name" value="S4"/>
    <property type="match status" value="1"/>
</dbReference>
<keyword evidence="11" id="KW-1185">Reference proteome</keyword>
<comment type="similarity">
    <text evidence="6">Belongs to the ABC-4 integral membrane protein family.</text>
</comment>
<evidence type="ECO:0000259" key="9">
    <source>
        <dbReference type="Pfam" id="PF02687"/>
    </source>
</evidence>
<dbReference type="InterPro" id="IPR050250">
    <property type="entry name" value="Macrolide_Exporter_MacB"/>
</dbReference>